<dbReference type="GO" id="GO:0003677">
    <property type="term" value="F:DNA binding"/>
    <property type="evidence" value="ECO:0007669"/>
    <property type="project" value="UniProtKB-UniRule"/>
</dbReference>
<dbReference type="GO" id="GO:0006310">
    <property type="term" value="P:DNA recombination"/>
    <property type="evidence" value="ECO:0007669"/>
    <property type="project" value="UniProtKB-UniRule"/>
</dbReference>
<dbReference type="InterPro" id="IPR015967">
    <property type="entry name" value="Rcmb_RecR_Znf"/>
</dbReference>
<evidence type="ECO:0000256" key="5">
    <source>
        <dbReference type="ARBA" id="ARBA00023172"/>
    </source>
</evidence>
<dbReference type="InterPro" id="IPR006171">
    <property type="entry name" value="TOPRIM_dom"/>
</dbReference>
<dbReference type="NCBIfam" id="TIGR00615">
    <property type="entry name" value="recR"/>
    <property type="match status" value="1"/>
</dbReference>
<dbReference type="SUPFAM" id="SSF111304">
    <property type="entry name" value="Recombination protein RecR"/>
    <property type="match status" value="1"/>
</dbReference>
<dbReference type="AlphaFoldDB" id="A0A1I1E4I4"/>
<dbReference type="PANTHER" id="PTHR30446:SF0">
    <property type="entry name" value="RECOMBINATION PROTEIN RECR"/>
    <property type="match status" value="1"/>
</dbReference>
<dbReference type="STRING" id="34097.SAMN02745150_00935"/>
<reference evidence="10" key="1">
    <citation type="submission" date="2016-10" db="EMBL/GenBank/DDBJ databases">
        <authorList>
            <person name="Varghese N."/>
            <person name="Submissions S."/>
        </authorList>
    </citation>
    <scope>NUCLEOTIDE SEQUENCE [LARGE SCALE GENOMIC DNA]</scope>
    <source>
        <strain evidence="10">ATCC 43811</strain>
    </source>
</reference>
<dbReference type="InterPro" id="IPR023627">
    <property type="entry name" value="Rcmb_RecR"/>
</dbReference>
<keyword evidence="10" id="KW-1185">Reference proteome</keyword>
<dbReference type="HAMAP" id="MF_00017">
    <property type="entry name" value="RecR"/>
    <property type="match status" value="1"/>
</dbReference>
<dbReference type="PANTHER" id="PTHR30446">
    <property type="entry name" value="RECOMBINATION PROTEIN RECR"/>
    <property type="match status" value="1"/>
</dbReference>
<dbReference type="PROSITE" id="PS01300">
    <property type="entry name" value="RECR"/>
    <property type="match status" value="1"/>
</dbReference>
<evidence type="ECO:0000256" key="3">
    <source>
        <dbReference type="ARBA" id="ARBA00022771"/>
    </source>
</evidence>
<organism evidence="9 10">
    <name type="scientific">Brevinema andersonii</name>
    <dbReference type="NCBI Taxonomy" id="34097"/>
    <lineage>
        <taxon>Bacteria</taxon>
        <taxon>Pseudomonadati</taxon>
        <taxon>Spirochaetota</taxon>
        <taxon>Spirochaetia</taxon>
        <taxon>Brevinematales</taxon>
        <taxon>Brevinemataceae</taxon>
        <taxon>Brevinema</taxon>
    </lineage>
</organism>
<gene>
    <name evidence="7" type="primary">recR</name>
    <name evidence="9" type="ORF">SAMN02745150_00935</name>
</gene>
<evidence type="ECO:0000259" key="8">
    <source>
        <dbReference type="PROSITE" id="PS50880"/>
    </source>
</evidence>
<dbReference type="Pfam" id="PF13662">
    <property type="entry name" value="Toprim_4"/>
    <property type="match status" value="1"/>
</dbReference>
<name>A0A1I1E4I4_BREAD</name>
<comment type="function">
    <text evidence="7">May play a role in DNA repair. It seems to be involved in an RecBC-independent recombinational process of DNA repair. It may act with RecF and RecO.</text>
</comment>
<accession>A0A1I1E4I4</accession>
<evidence type="ECO:0000256" key="1">
    <source>
        <dbReference type="ARBA" id="ARBA00022723"/>
    </source>
</evidence>
<comment type="similarity">
    <text evidence="7">Belongs to the RecR family.</text>
</comment>
<evidence type="ECO:0000313" key="10">
    <source>
        <dbReference type="Proteomes" id="UP000240042"/>
    </source>
</evidence>
<keyword evidence="3 7" id="KW-0863">Zinc-finger</keyword>
<dbReference type="Gene3D" id="3.40.1360.10">
    <property type="match status" value="1"/>
</dbReference>
<dbReference type="OrthoDB" id="9802672at2"/>
<evidence type="ECO:0000256" key="4">
    <source>
        <dbReference type="ARBA" id="ARBA00022833"/>
    </source>
</evidence>
<dbReference type="Proteomes" id="UP000240042">
    <property type="component" value="Unassembled WGS sequence"/>
</dbReference>
<comment type="caution">
    <text evidence="7">Lacks conserved residue(s) required for the propagation of feature annotation.</text>
</comment>
<dbReference type="GO" id="GO:0006281">
    <property type="term" value="P:DNA repair"/>
    <property type="evidence" value="ECO:0007669"/>
    <property type="project" value="UniProtKB-UniRule"/>
</dbReference>
<evidence type="ECO:0000313" key="9">
    <source>
        <dbReference type="EMBL" id="SFB81987.1"/>
    </source>
</evidence>
<dbReference type="Gene3D" id="1.10.8.420">
    <property type="entry name" value="RecR Domain 1"/>
    <property type="match status" value="1"/>
</dbReference>
<sequence length="199" mass="21719">MLPLPILKLAKLLGKMPHIGPKSAEKLAVWFVTDGRGLAPELGSILTNLQNSIDICDFCGYFIESGNTYCEFCSDPTRDALSICIVEAQLDILDIEASGAYKGKYFILGGVISPLEGKTISDLPFDKLKNIVREQEIKEIIIALGTTTEADVTAMYIKELLVDQNIKVTSLARGLSVGTSIRFAGKRSLAEAFKGRENF</sequence>
<protein>
    <recommendedName>
        <fullName evidence="7">Recombination protein RecR</fullName>
    </recommendedName>
</protein>
<dbReference type="CDD" id="cd01025">
    <property type="entry name" value="TOPRIM_recR"/>
    <property type="match status" value="1"/>
</dbReference>
<dbReference type="InterPro" id="IPR034137">
    <property type="entry name" value="TOPRIM_RecR"/>
</dbReference>
<keyword evidence="1 7" id="KW-0479">Metal-binding</keyword>
<dbReference type="EMBL" id="FOKY01000007">
    <property type="protein sequence ID" value="SFB81987.1"/>
    <property type="molecule type" value="Genomic_DNA"/>
</dbReference>
<dbReference type="GO" id="GO:0008270">
    <property type="term" value="F:zinc ion binding"/>
    <property type="evidence" value="ECO:0007669"/>
    <property type="project" value="UniProtKB-KW"/>
</dbReference>
<keyword evidence="6 7" id="KW-0234">DNA repair</keyword>
<proteinExistence type="inferred from homology"/>
<dbReference type="RefSeq" id="WP_092319122.1">
    <property type="nucleotide sequence ID" value="NZ_FOKY01000007.1"/>
</dbReference>
<evidence type="ECO:0000256" key="7">
    <source>
        <dbReference type="HAMAP-Rule" id="MF_00017"/>
    </source>
</evidence>
<evidence type="ECO:0000256" key="2">
    <source>
        <dbReference type="ARBA" id="ARBA00022763"/>
    </source>
</evidence>
<keyword evidence="2 7" id="KW-0227">DNA damage</keyword>
<evidence type="ECO:0000256" key="6">
    <source>
        <dbReference type="ARBA" id="ARBA00023204"/>
    </source>
</evidence>
<keyword evidence="4 7" id="KW-0862">Zinc</keyword>
<feature type="domain" description="Toprim" evidence="8">
    <location>
        <begin position="81"/>
        <end position="176"/>
    </location>
</feature>
<dbReference type="PROSITE" id="PS50880">
    <property type="entry name" value="TOPRIM"/>
    <property type="match status" value="1"/>
</dbReference>
<dbReference type="InterPro" id="IPR000093">
    <property type="entry name" value="DNA_Rcmb_RecR"/>
</dbReference>
<keyword evidence="5 7" id="KW-0233">DNA recombination</keyword>